<keyword evidence="3" id="KW-1185">Reference proteome</keyword>
<dbReference type="EMBL" id="AGQV01000010">
    <property type="protein sequence ID" value="EHH67176.1"/>
    <property type="molecule type" value="Genomic_DNA"/>
</dbReference>
<feature type="region of interest" description="Disordered" evidence="1">
    <location>
        <begin position="1"/>
        <end position="28"/>
    </location>
</feature>
<name>G6XLC1_9PROT</name>
<reference evidence="2 3" key="1">
    <citation type="submission" date="2011-10" db="EMBL/GenBank/DDBJ databases">
        <title>Genome sequence of Gluconobacter morbifer G707, isolated from Drosophila gut.</title>
        <authorList>
            <person name="Lee W.-J."/>
            <person name="Kim E.-K."/>
        </authorList>
    </citation>
    <scope>NUCLEOTIDE SEQUENCE [LARGE SCALE GENOMIC DNA]</scope>
    <source>
        <strain evidence="2 3">G707</strain>
    </source>
</reference>
<organism evidence="2 3">
    <name type="scientific">Gluconobacter morbifer G707</name>
    <dbReference type="NCBI Taxonomy" id="1088869"/>
    <lineage>
        <taxon>Bacteria</taxon>
        <taxon>Pseudomonadati</taxon>
        <taxon>Pseudomonadota</taxon>
        <taxon>Alphaproteobacteria</taxon>
        <taxon>Acetobacterales</taxon>
        <taxon>Acetobacteraceae</taxon>
        <taxon>Gluconobacter</taxon>
    </lineage>
</organism>
<accession>G6XLC1</accession>
<sequence length="46" mass="5228">MEAARNSTHAGSTVRRRSPTSICDSGISMTFMPPLRFYEDQQRIPQ</sequence>
<evidence type="ECO:0000313" key="2">
    <source>
        <dbReference type="EMBL" id="EHH67176.1"/>
    </source>
</evidence>
<protein>
    <submittedName>
        <fullName evidence="2">Uncharacterized protein</fullName>
    </submittedName>
</protein>
<comment type="caution">
    <text evidence="2">The sequence shown here is derived from an EMBL/GenBank/DDBJ whole genome shotgun (WGS) entry which is preliminary data.</text>
</comment>
<evidence type="ECO:0000256" key="1">
    <source>
        <dbReference type="SAM" id="MobiDB-lite"/>
    </source>
</evidence>
<feature type="compositionally biased region" description="Polar residues" evidence="1">
    <location>
        <begin position="1"/>
        <end position="11"/>
    </location>
</feature>
<gene>
    <name evidence="2" type="ORF">GMO_21690</name>
</gene>
<evidence type="ECO:0000313" key="3">
    <source>
        <dbReference type="Proteomes" id="UP000004949"/>
    </source>
</evidence>
<dbReference type="Proteomes" id="UP000004949">
    <property type="component" value="Unassembled WGS sequence"/>
</dbReference>
<dbReference type="AlphaFoldDB" id="G6XLC1"/>
<proteinExistence type="predicted"/>